<dbReference type="Gene3D" id="3.20.170.20">
    <property type="entry name" value="Protein of unknown function DUF952"/>
    <property type="match status" value="1"/>
</dbReference>
<dbReference type="SUPFAM" id="SSF56399">
    <property type="entry name" value="ADP-ribosylation"/>
    <property type="match status" value="1"/>
</dbReference>
<gene>
    <name evidence="1" type="ORF">KGQ19_47360</name>
</gene>
<reference evidence="1 2" key="1">
    <citation type="submission" date="2020-02" db="EMBL/GenBank/DDBJ databases">
        <title>Acidophilic actinobacteria isolated from forest soil.</title>
        <authorList>
            <person name="Golinska P."/>
        </authorList>
    </citation>
    <scope>NUCLEOTIDE SEQUENCE [LARGE SCALE GENOMIC DNA]</scope>
    <source>
        <strain evidence="1 2">NL8</strain>
    </source>
</reference>
<dbReference type="InterPro" id="IPR009297">
    <property type="entry name" value="DUF952"/>
</dbReference>
<evidence type="ECO:0000313" key="2">
    <source>
        <dbReference type="Proteomes" id="UP000730482"/>
    </source>
</evidence>
<dbReference type="PANTHER" id="PTHR34129">
    <property type="entry name" value="BLR1139 PROTEIN"/>
    <property type="match status" value="1"/>
</dbReference>
<dbReference type="Pfam" id="PF06108">
    <property type="entry name" value="DUF952"/>
    <property type="match status" value="1"/>
</dbReference>
<name>A0ABS5L846_9ACTN</name>
<dbReference type="RefSeq" id="WP_212022000.1">
    <property type="nucleotide sequence ID" value="NZ_JAAFYZ010000386.1"/>
</dbReference>
<dbReference type="EMBL" id="JAAFYZ010000386">
    <property type="protein sequence ID" value="MBS2554499.1"/>
    <property type="molecule type" value="Genomic_DNA"/>
</dbReference>
<dbReference type="Proteomes" id="UP000730482">
    <property type="component" value="Unassembled WGS sequence"/>
</dbReference>
<evidence type="ECO:0000313" key="1">
    <source>
        <dbReference type="EMBL" id="MBS2554499.1"/>
    </source>
</evidence>
<sequence>MTIYHIALRSDWTDAVAAGEYRVSTRGRTVEQVGFIHASTAAQVDGVANAFYADAEDLLVLVIDPAKLTAPLRYDPVPGADEPFPHIYGPLNLDAVTGTAGLRRDADGRYVFEA</sequence>
<organism evidence="1 2">
    <name type="scientific">Catenulispora pinistramenti</name>
    <dbReference type="NCBI Taxonomy" id="2705254"/>
    <lineage>
        <taxon>Bacteria</taxon>
        <taxon>Bacillati</taxon>
        <taxon>Actinomycetota</taxon>
        <taxon>Actinomycetes</taxon>
        <taxon>Catenulisporales</taxon>
        <taxon>Catenulisporaceae</taxon>
        <taxon>Catenulispora</taxon>
    </lineage>
</organism>
<accession>A0ABS5L846</accession>
<dbReference type="PANTHER" id="PTHR34129:SF1">
    <property type="entry name" value="DUF952 DOMAIN-CONTAINING PROTEIN"/>
    <property type="match status" value="1"/>
</dbReference>
<proteinExistence type="predicted"/>
<protein>
    <submittedName>
        <fullName evidence="1">DUF952 domain-containing protein</fullName>
    </submittedName>
</protein>
<comment type="caution">
    <text evidence="1">The sequence shown here is derived from an EMBL/GenBank/DDBJ whole genome shotgun (WGS) entry which is preliminary data.</text>
</comment>
<keyword evidence="2" id="KW-1185">Reference proteome</keyword>